<evidence type="ECO:0000313" key="4">
    <source>
        <dbReference type="Proteomes" id="UP000346198"/>
    </source>
</evidence>
<keyword evidence="1" id="KW-0812">Transmembrane</keyword>
<dbReference type="PROSITE" id="PS51257">
    <property type="entry name" value="PROKAR_LIPOPROTEIN"/>
    <property type="match status" value="1"/>
</dbReference>
<proteinExistence type="predicted"/>
<reference evidence="3 4" key="1">
    <citation type="submission" date="2019-04" db="EMBL/GenBank/DDBJ databases">
        <authorList>
            <person name="Van Vliet M D."/>
        </authorList>
    </citation>
    <scope>NUCLEOTIDE SEQUENCE [LARGE SCALE GENOMIC DNA]</scope>
    <source>
        <strain evidence="3 4">F21</strain>
    </source>
</reference>
<feature type="transmembrane region" description="Helical" evidence="1">
    <location>
        <begin position="220"/>
        <end position="240"/>
    </location>
</feature>
<dbReference type="EMBL" id="CAAHFH010000001">
    <property type="protein sequence ID" value="VGO20482.1"/>
    <property type="molecule type" value="Genomic_DNA"/>
</dbReference>
<dbReference type="Proteomes" id="UP000346198">
    <property type="component" value="Unassembled WGS sequence"/>
</dbReference>
<name>A0A6C2UJS2_9BACT</name>
<keyword evidence="4" id="KW-1185">Reference proteome</keyword>
<evidence type="ECO:0008006" key="5">
    <source>
        <dbReference type="Google" id="ProtNLM"/>
    </source>
</evidence>
<keyword evidence="1" id="KW-0472">Membrane</keyword>
<keyword evidence="2" id="KW-0732">Signal</keyword>
<dbReference type="InterPro" id="IPR013424">
    <property type="entry name" value="Ice-binding_C"/>
</dbReference>
<feature type="chain" id="PRO_5025693762" description="PEP-CTERM protein-sorting domain-containing protein" evidence="2">
    <location>
        <begin position="20"/>
        <end position="246"/>
    </location>
</feature>
<feature type="signal peptide" evidence="2">
    <location>
        <begin position="1"/>
        <end position="19"/>
    </location>
</feature>
<keyword evidence="1" id="KW-1133">Transmembrane helix</keyword>
<dbReference type="AlphaFoldDB" id="A0A6C2UJS2"/>
<organism evidence="3 4">
    <name type="scientific">Pontiella sulfatireligans</name>
    <dbReference type="NCBI Taxonomy" id="2750658"/>
    <lineage>
        <taxon>Bacteria</taxon>
        <taxon>Pseudomonadati</taxon>
        <taxon>Kiritimatiellota</taxon>
        <taxon>Kiritimatiellia</taxon>
        <taxon>Kiritimatiellales</taxon>
        <taxon>Pontiellaceae</taxon>
        <taxon>Pontiella</taxon>
    </lineage>
</organism>
<evidence type="ECO:0000313" key="3">
    <source>
        <dbReference type="EMBL" id="VGO20482.1"/>
    </source>
</evidence>
<sequence>MKKWIIALTVVAVASCAQAVIIADGNTDWAGDRVGWSYQWNPTGAAIGTASGYSALTFSGTVNSLVDATAATSDYTNSHNTALATDTETGFWNPNSTDTAGTGIEWILGGADAVNSTDGLAHYAILGYTIQSGDLAAGNEITTTFDGFISNSGQGGEILVFINDTQVHSDSGTGNTLDVTEVSLGTVSEGDTIYFAARGLDSADTRNLQRIYMATYQLSAIPEPATLGMLAAFGGGILFIRRRFMM</sequence>
<evidence type="ECO:0000256" key="2">
    <source>
        <dbReference type="SAM" id="SignalP"/>
    </source>
</evidence>
<protein>
    <recommendedName>
        <fullName evidence="5">PEP-CTERM protein-sorting domain-containing protein</fullName>
    </recommendedName>
</protein>
<evidence type="ECO:0000256" key="1">
    <source>
        <dbReference type="SAM" id="Phobius"/>
    </source>
</evidence>
<gene>
    <name evidence="3" type="ORF">SCARR_02545</name>
</gene>
<dbReference type="NCBIfam" id="TIGR02595">
    <property type="entry name" value="PEP_CTERM"/>
    <property type="match status" value="1"/>
</dbReference>
<accession>A0A6C2UJS2</accession>